<reference evidence="2 3" key="1">
    <citation type="submission" date="2020-05" db="EMBL/GenBank/DDBJ databases">
        <title>Hymenobacter terrestris sp. nov. and Hymenobacter lapidiphilus sp. nov., isolated from regoliths in Antarctica.</title>
        <authorList>
            <person name="Sedlacek I."/>
            <person name="Pantucek R."/>
            <person name="Zeman M."/>
            <person name="Holochova P."/>
            <person name="Kralova S."/>
            <person name="Stankova E."/>
            <person name="Sedo O."/>
            <person name="Micenkova L."/>
            <person name="Svec P."/>
            <person name="Gupta V."/>
            <person name="Sood U."/>
            <person name="Korpole U.S."/>
            <person name="Lal R."/>
        </authorList>
    </citation>
    <scope>NUCLEOTIDE SEQUENCE [LARGE SCALE GENOMIC DNA]</scope>
    <source>
        <strain evidence="2 3">P5342</strain>
    </source>
</reference>
<feature type="region of interest" description="Disordered" evidence="1">
    <location>
        <begin position="1"/>
        <end position="20"/>
    </location>
</feature>
<protein>
    <recommendedName>
        <fullName evidence="4">Uracil-DNA glycosylase-like domain-containing protein</fullName>
    </recommendedName>
</protein>
<organism evidence="2 3">
    <name type="scientific">Hymenobacter lapidiphilus</name>
    <dbReference type="NCBI Taxonomy" id="2608003"/>
    <lineage>
        <taxon>Bacteria</taxon>
        <taxon>Pseudomonadati</taxon>
        <taxon>Bacteroidota</taxon>
        <taxon>Cytophagia</taxon>
        <taxon>Cytophagales</taxon>
        <taxon>Hymenobacteraceae</taxon>
        <taxon>Hymenobacter</taxon>
    </lineage>
</organism>
<gene>
    <name evidence="2" type="ORF">HW554_00520</name>
</gene>
<comment type="caution">
    <text evidence="2">The sequence shown here is derived from an EMBL/GenBank/DDBJ whole genome shotgun (WGS) entry which is preliminary data.</text>
</comment>
<dbReference type="EMBL" id="JABKAU010000001">
    <property type="protein sequence ID" value="NVO29672.1"/>
    <property type="molecule type" value="Genomic_DNA"/>
</dbReference>
<dbReference type="RefSeq" id="WP_176906392.1">
    <property type="nucleotide sequence ID" value="NZ_JABKAU010000001.1"/>
</dbReference>
<keyword evidence="3" id="KW-1185">Reference proteome</keyword>
<accession>A0A7Y7PKZ8</accession>
<feature type="compositionally biased region" description="Acidic residues" evidence="1">
    <location>
        <begin position="1"/>
        <end position="17"/>
    </location>
</feature>
<name>A0A7Y7PKZ8_9BACT</name>
<evidence type="ECO:0000313" key="3">
    <source>
        <dbReference type="Proteomes" id="UP000565521"/>
    </source>
</evidence>
<sequence length="234" mass="25761">MSAQLEQDDLFSDDSSDQADSNRALALPPLLDEPLAAIWQTPAFAAYCGQDFTLPASGNSGALLFVGLQSPFAGQPHQQRHYDVLSGRQVSATYSMHRLTLQLGVRATYLPVLFHRESPDGYFPIVVSTEAGRHFLRSQLTLFQSTVRALEPSAVVVCSRLASILIRSYCWLHWPLSWDEALGTYRDQAAGTPFFFADDFSGNAHSLDAGSLGRLAWQLRQALGLPAPIPLPWQ</sequence>
<proteinExistence type="predicted"/>
<evidence type="ECO:0008006" key="4">
    <source>
        <dbReference type="Google" id="ProtNLM"/>
    </source>
</evidence>
<dbReference type="AlphaFoldDB" id="A0A7Y7PKZ8"/>
<evidence type="ECO:0000313" key="2">
    <source>
        <dbReference type="EMBL" id="NVO29672.1"/>
    </source>
</evidence>
<evidence type="ECO:0000256" key="1">
    <source>
        <dbReference type="SAM" id="MobiDB-lite"/>
    </source>
</evidence>
<dbReference type="Proteomes" id="UP000565521">
    <property type="component" value="Unassembled WGS sequence"/>
</dbReference>